<sequence length="371" mass="40788">MKVCIEADGGSRGNPGIAGCGTVVYAADRREILREISYVVGTATNNVAEYQGLINGLRAAAELGADEVLVYMDSKLVVEQMSGRWKIKHPDMKKLAIEARDIASQFSRVSYEWVPRVKNSAADELANKAMDALAKGAKPGPLDTTPKKPAPEAVDSNNPARWNGASTEPTRLILLRHGQTPMSAARQYSGRSNPELSELGFWQAEAAAASLAERGGIDLVLASPLRRAQQTAETVAKRLGVEVETEERLIEMDFGEWDGLTFDEARALHPELHEKWVQNPTLTTPGGESLQKLHRRVKKLRESLQAEHPGKNILVVTHLTVIKSLLRQGLDGGPQLFRRIFLDLASISIVEFYDADNSSVRLVNDTSHLRR</sequence>
<feature type="binding site" evidence="3">
    <location>
        <position position="227"/>
    </location>
    <ligand>
        <name>substrate</name>
    </ligand>
</feature>
<dbReference type="PANTHER" id="PTHR48100:SF1">
    <property type="entry name" value="HISTIDINE PHOSPHATASE FAMILY PROTEIN-RELATED"/>
    <property type="match status" value="1"/>
</dbReference>
<dbReference type="InterPro" id="IPR029033">
    <property type="entry name" value="His_PPase_superfam"/>
</dbReference>
<feature type="compositionally biased region" description="Polar residues" evidence="4">
    <location>
        <begin position="155"/>
        <end position="166"/>
    </location>
</feature>
<dbReference type="GO" id="GO:0016791">
    <property type="term" value="F:phosphatase activity"/>
    <property type="evidence" value="ECO:0007669"/>
    <property type="project" value="TreeGrafter"/>
</dbReference>
<dbReference type="Proteomes" id="UP000424462">
    <property type="component" value="Chromosome"/>
</dbReference>
<dbReference type="CDD" id="cd09279">
    <property type="entry name" value="RNase_HI_like"/>
    <property type="match status" value="1"/>
</dbReference>
<dbReference type="AlphaFoldDB" id="A0A6B8VXW1"/>
<feature type="domain" description="RNase H type-1" evidence="5">
    <location>
        <begin position="1"/>
        <end position="139"/>
    </location>
</feature>
<reference evidence="6 7" key="1">
    <citation type="submission" date="2019-11" db="EMBL/GenBank/DDBJ databases">
        <title>Complete genome sequence of Corynebacterium kalinowskii 1959, a novel Corynebacterium species isolated from soil of a small paddock in Vilsendorf, Germany.</title>
        <authorList>
            <person name="Schaffert L."/>
            <person name="Ruwe M."/>
            <person name="Milse J."/>
            <person name="Hanuschka K."/>
            <person name="Ortseifen V."/>
            <person name="Droste J."/>
            <person name="Brandt D."/>
            <person name="Schlueter L."/>
            <person name="Kutter Y."/>
            <person name="Vinke S."/>
            <person name="Viehoefer P."/>
            <person name="Jacob L."/>
            <person name="Luebke N.-C."/>
            <person name="Schulte-Berndt E."/>
            <person name="Hain C."/>
            <person name="Linder M."/>
            <person name="Schmidt P."/>
            <person name="Wollenschlaeger L."/>
            <person name="Luttermann T."/>
            <person name="Thieme E."/>
            <person name="Hassa J."/>
            <person name="Haak M."/>
            <person name="Wittchen M."/>
            <person name="Mentz A."/>
            <person name="Persicke M."/>
            <person name="Busche T."/>
            <person name="Ruckert C."/>
        </authorList>
    </citation>
    <scope>NUCLEOTIDE SEQUENCE [LARGE SCALE GENOMIC DNA]</scope>
    <source>
        <strain evidence="6 7">2039</strain>
    </source>
</reference>
<dbReference type="GO" id="GO:0005737">
    <property type="term" value="C:cytoplasm"/>
    <property type="evidence" value="ECO:0007669"/>
    <property type="project" value="TreeGrafter"/>
</dbReference>
<dbReference type="NCBIfam" id="NF005567">
    <property type="entry name" value="PRK07238.1"/>
    <property type="match status" value="1"/>
</dbReference>
<evidence type="ECO:0000256" key="3">
    <source>
        <dbReference type="PIRSR" id="PIRSR613078-2"/>
    </source>
</evidence>
<feature type="active site" description="Proton donor/acceptor; for phosphatase activity" evidence="1">
    <location>
        <position position="251"/>
    </location>
</feature>
<accession>A0A6B8VXW1</accession>
<dbReference type="Pfam" id="PF00300">
    <property type="entry name" value="His_Phos_1"/>
    <property type="match status" value="1"/>
</dbReference>
<dbReference type="InterPro" id="IPR036397">
    <property type="entry name" value="RNaseH_sf"/>
</dbReference>
<organism evidence="6 7">
    <name type="scientific">Corynebacterium occultum</name>
    <dbReference type="NCBI Taxonomy" id="2675219"/>
    <lineage>
        <taxon>Bacteria</taxon>
        <taxon>Bacillati</taxon>
        <taxon>Actinomycetota</taxon>
        <taxon>Actinomycetes</taxon>
        <taxon>Mycobacteriales</taxon>
        <taxon>Corynebacteriaceae</taxon>
        <taxon>Corynebacterium</taxon>
    </lineage>
</organism>
<dbReference type="EMBL" id="CP046455">
    <property type="protein sequence ID" value="QGU07889.1"/>
    <property type="molecule type" value="Genomic_DNA"/>
</dbReference>
<gene>
    <name evidence="6" type="primary">pspA3</name>
    <name evidence="6" type="ORF">COCCU_09830</name>
</gene>
<feature type="active site" description="Proton donor/acceptor" evidence="2">
    <location>
        <position position="251"/>
    </location>
</feature>
<protein>
    <submittedName>
        <fullName evidence="6">Phosphoserine phosphatase 1</fullName>
        <ecNumber evidence="6">3.1.3.3</ecNumber>
    </submittedName>
</protein>
<feature type="region of interest" description="Disordered" evidence="4">
    <location>
        <begin position="135"/>
        <end position="166"/>
    </location>
</feature>
<dbReference type="InterPro" id="IPR014636">
    <property type="entry name" value="RNaseH/PGlycerate_mutase"/>
</dbReference>
<dbReference type="PIRSF" id="PIRSF036922">
    <property type="entry name" value="RNaseH_PGAM"/>
    <property type="match status" value="1"/>
</dbReference>
<keyword evidence="6" id="KW-0378">Hydrolase</keyword>
<dbReference type="Gene3D" id="3.40.50.1240">
    <property type="entry name" value="Phosphoglycerate mutase-like"/>
    <property type="match status" value="1"/>
</dbReference>
<dbReference type="InterPro" id="IPR013078">
    <property type="entry name" value="His_Pase_superF_clade-1"/>
</dbReference>
<dbReference type="RefSeq" id="WP_156231322.1">
    <property type="nucleotide sequence ID" value="NZ_CP046455.1"/>
</dbReference>
<dbReference type="GO" id="GO:0004523">
    <property type="term" value="F:RNA-DNA hybrid ribonuclease activity"/>
    <property type="evidence" value="ECO:0007669"/>
    <property type="project" value="InterPro"/>
</dbReference>
<dbReference type="SMART" id="SM00855">
    <property type="entry name" value="PGAM"/>
    <property type="match status" value="1"/>
</dbReference>
<dbReference type="GO" id="GO:0003676">
    <property type="term" value="F:nucleic acid binding"/>
    <property type="evidence" value="ECO:0007669"/>
    <property type="project" value="InterPro"/>
</dbReference>
<dbReference type="InterPro" id="IPR002156">
    <property type="entry name" value="RNaseH_domain"/>
</dbReference>
<feature type="active site" description="Tele-phosphohistidine intermediate" evidence="1">
    <location>
        <position position="177"/>
    </location>
</feature>
<dbReference type="SUPFAM" id="SSF53254">
    <property type="entry name" value="Phosphoglycerate mutase-like"/>
    <property type="match status" value="1"/>
</dbReference>
<dbReference type="Pfam" id="PF13456">
    <property type="entry name" value="RVT_3"/>
    <property type="match status" value="1"/>
</dbReference>
<dbReference type="PANTHER" id="PTHR48100">
    <property type="entry name" value="BROAD-SPECIFICITY PHOSPHATASE YOR283W-RELATED"/>
    <property type="match status" value="1"/>
</dbReference>
<evidence type="ECO:0000313" key="6">
    <source>
        <dbReference type="EMBL" id="QGU07889.1"/>
    </source>
</evidence>
<keyword evidence="7" id="KW-1185">Reference proteome</keyword>
<evidence type="ECO:0000256" key="4">
    <source>
        <dbReference type="SAM" id="MobiDB-lite"/>
    </source>
</evidence>
<dbReference type="SUPFAM" id="SSF53098">
    <property type="entry name" value="Ribonuclease H-like"/>
    <property type="match status" value="1"/>
</dbReference>
<evidence type="ECO:0000256" key="1">
    <source>
        <dbReference type="PIRSR" id="PIRSR036922-1"/>
    </source>
</evidence>
<dbReference type="InterPro" id="IPR012337">
    <property type="entry name" value="RNaseH-like_sf"/>
</dbReference>
<dbReference type="Gene3D" id="3.30.420.10">
    <property type="entry name" value="Ribonuclease H-like superfamily/Ribonuclease H"/>
    <property type="match status" value="1"/>
</dbReference>
<dbReference type="CDD" id="cd07067">
    <property type="entry name" value="HP_PGM_like"/>
    <property type="match status" value="1"/>
</dbReference>
<evidence type="ECO:0000313" key="7">
    <source>
        <dbReference type="Proteomes" id="UP000424462"/>
    </source>
</evidence>
<evidence type="ECO:0000256" key="2">
    <source>
        <dbReference type="PIRSR" id="PIRSR613078-1"/>
    </source>
</evidence>
<dbReference type="InterPro" id="IPR050275">
    <property type="entry name" value="PGM_Phosphatase"/>
</dbReference>
<dbReference type="PROSITE" id="PS50879">
    <property type="entry name" value="RNASE_H_1"/>
    <property type="match status" value="1"/>
</dbReference>
<proteinExistence type="predicted"/>
<name>A0A6B8VXW1_9CORY</name>
<dbReference type="KEGG" id="cok:COCCU_09830"/>
<evidence type="ECO:0000259" key="5">
    <source>
        <dbReference type="PROSITE" id="PS50879"/>
    </source>
</evidence>
<dbReference type="EC" id="3.1.3.3" evidence="6"/>